<dbReference type="Gene3D" id="2.30.110.10">
    <property type="entry name" value="Electron Transport, Fmn-binding Protein, Chain A"/>
    <property type="match status" value="1"/>
</dbReference>
<dbReference type="STRING" id="1317121.ATO11_07830"/>
<dbReference type="EMBL" id="AQQZ01000003">
    <property type="protein sequence ID" value="KNG94137.1"/>
    <property type="molecule type" value="Genomic_DNA"/>
</dbReference>
<dbReference type="AlphaFoldDB" id="A0A0L1JQZ9"/>
<name>A0A0L1JQZ9_9RHOB</name>
<dbReference type="InterPro" id="IPR012349">
    <property type="entry name" value="Split_barrel_FMN-bd"/>
</dbReference>
<dbReference type="OrthoDB" id="9792858at2"/>
<dbReference type="SMART" id="SM00903">
    <property type="entry name" value="Flavin_Reduct"/>
    <property type="match status" value="1"/>
</dbReference>
<dbReference type="PANTHER" id="PTHR30466">
    <property type="entry name" value="FLAVIN REDUCTASE"/>
    <property type="match status" value="1"/>
</dbReference>
<dbReference type="PANTHER" id="PTHR30466:SF1">
    <property type="entry name" value="FMN REDUCTASE (NADH) RUTF"/>
    <property type="match status" value="1"/>
</dbReference>
<dbReference type="InterPro" id="IPR050268">
    <property type="entry name" value="NADH-dep_flavin_reductase"/>
</dbReference>
<organism evidence="3 4">
    <name type="scientific">Pseudaestuariivita atlantica</name>
    <dbReference type="NCBI Taxonomy" id="1317121"/>
    <lineage>
        <taxon>Bacteria</taxon>
        <taxon>Pseudomonadati</taxon>
        <taxon>Pseudomonadota</taxon>
        <taxon>Alphaproteobacteria</taxon>
        <taxon>Rhodobacterales</taxon>
        <taxon>Paracoccaceae</taxon>
        <taxon>Pseudaestuariivita</taxon>
    </lineage>
</organism>
<dbReference type="Pfam" id="PF01613">
    <property type="entry name" value="Flavin_Reduct"/>
    <property type="match status" value="1"/>
</dbReference>
<accession>A0A0L1JQZ9</accession>
<dbReference type="InterPro" id="IPR002563">
    <property type="entry name" value="Flavin_Rdtase-like_dom"/>
</dbReference>
<comment type="caution">
    <text evidence="3">The sequence shown here is derived from an EMBL/GenBank/DDBJ whole genome shotgun (WGS) entry which is preliminary data.</text>
</comment>
<gene>
    <name evidence="3" type="ORF">ATO11_07830</name>
</gene>
<evidence type="ECO:0000313" key="3">
    <source>
        <dbReference type="EMBL" id="KNG94137.1"/>
    </source>
</evidence>
<feature type="domain" description="Flavin reductase like" evidence="2">
    <location>
        <begin position="27"/>
        <end position="168"/>
    </location>
</feature>
<dbReference type="RefSeq" id="WP_050530283.1">
    <property type="nucleotide sequence ID" value="NZ_AQQZ01000003.1"/>
</dbReference>
<keyword evidence="4" id="KW-1185">Reference proteome</keyword>
<dbReference type="SUPFAM" id="SSF50475">
    <property type="entry name" value="FMN-binding split barrel"/>
    <property type="match status" value="1"/>
</dbReference>
<sequence>MSIELRHPMTQTFQPSPDTARDLRDALGRFGTGVTVVTCTDDEGPLGITANSFASVSLDPALVLWSPAKASKRYASFAAAKSFAIHIVGADQHHLCHRFARDGRAFDGAEWRTGRDGAPILDGALSVFECTTHAMHDAGDHTIIVGRVDHVTTGSGAPLLFYGGKYGGFTEPD</sequence>
<evidence type="ECO:0000256" key="1">
    <source>
        <dbReference type="ARBA" id="ARBA00023002"/>
    </source>
</evidence>
<keyword evidence="1" id="KW-0560">Oxidoreductase</keyword>
<evidence type="ECO:0000259" key="2">
    <source>
        <dbReference type="SMART" id="SM00903"/>
    </source>
</evidence>
<proteinExistence type="predicted"/>
<evidence type="ECO:0000313" key="4">
    <source>
        <dbReference type="Proteomes" id="UP000036938"/>
    </source>
</evidence>
<dbReference type="GO" id="GO:0010181">
    <property type="term" value="F:FMN binding"/>
    <property type="evidence" value="ECO:0007669"/>
    <property type="project" value="InterPro"/>
</dbReference>
<dbReference type="GO" id="GO:0042602">
    <property type="term" value="F:riboflavin reductase (NADPH) activity"/>
    <property type="evidence" value="ECO:0007669"/>
    <property type="project" value="TreeGrafter"/>
</dbReference>
<reference evidence="3 4" key="1">
    <citation type="journal article" date="2015" name="Int. J. Syst. Evol. Microbiol.">
        <title>Aestuariivita atlantica sp. nov., isolated from deep sea sediment of the Atlantic Ocean.</title>
        <authorList>
            <person name="Li G."/>
            <person name="Lai Q."/>
            <person name="Du Y."/>
            <person name="Liu X."/>
            <person name="Sun F."/>
            <person name="Shao Z."/>
        </authorList>
    </citation>
    <scope>NUCLEOTIDE SEQUENCE [LARGE SCALE GENOMIC DNA]</scope>
    <source>
        <strain evidence="3 4">22II-S11-z3</strain>
    </source>
</reference>
<dbReference type="Proteomes" id="UP000036938">
    <property type="component" value="Unassembled WGS sequence"/>
</dbReference>
<protein>
    <submittedName>
        <fullName evidence="3">Flavin oxidoreductase</fullName>
    </submittedName>
</protein>